<evidence type="ECO:0000256" key="1">
    <source>
        <dbReference type="ARBA" id="ARBA00022833"/>
    </source>
</evidence>
<sequence>MSDDRKRTKRACDLCNQKRVKCDGELPVCRQCQRSGSICSYNREEKKRGRASARYPKTIIRRKPTKRELQLRLRPVTNSIELPDLSECRYRLLGPFLSEITALGISVRLACDLYEHYFSQPPLYSIGPILRPRRWLVPMGETGPTAKPDPDPRYGGTTLQLILAILLTSLCDIGHPFFLGAIKRDMLSACYQRILELLPVEQSLSHTTAKSDQFDDVVVFAMLSGTAPLITRPHDSLEWAELGCRTALRLRINHELPQLESISEEDREERRRAWWCLVVTANYLGGVFNTRPAVDESQSTQLYRPCAQDLWIDSKAALIPASLDPKRLRGLDLAIQDGVYGWLLPFAIVLGRIDCLAADRFENPDTLVDPMAQSRCIQQLAILESTLIAAHDSGRVCEMDYLMCQLYTTITYNAARRSRLWDPQEVFEHPFPIDELDDKSWLFAAIDILNKIYTANPTMREQSLTRGFFLFMLGIELLACVDSVASVALAKTERVTRLRFAANLAMRTMESLNAYITTDYLRLLVTYMRDSLRDLDNLVLLNDYDEELAKNRARRKHGISVFSWREGGTGISI</sequence>
<dbReference type="CDD" id="cd12148">
    <property type="entry name" value="fungal_TF_MHR"/>
    <property type="match status" value="1"/>
</dbReference>
<keyword evidence="4" id="KW-0804">Transcription</keyword>
<dbReference type="InterPro" id="IPR036864">
    <property type="entry name" value="Zn2-C6_fun-type_DNA-bd_sf"/>
</dbReference>
<evidence type="ECO:0000256" key="2">
    <source>
        <dbReference type="ARBA" id="ARBA00023015"/>
    </source>
</evidence>
<accession>W6MXK7</accession>
<dbReference type="GO" id="GO:0000981">
    <property type="term" value="F:DNA-binding transcription factor activity, RNA polymerase II-specific"/>
    <property type="evidence" value="ECO:0007669"/>
    <property type="project" value="InterPro"/>
</dbReference>
<dbReference type="AlphaFoldDB" id="W6MXK7"/>
<keyword evidence="1" id="KW-0862">Zinc</keyword>
<dbReference type="HOGENOM" id="CLU_438194_0_0_1"/>
<evidence type="ECO:0000256" key="5">
    <source>
        <dbReference type="SAM" id="Phobius"/>
    </source>
</evidence>
<keyword evidence="2" id="KW-0805">Transcription regulation</keyword>
<dbReference type="SUPFAM" id="SSF57701">
    <property type="entry name" value="Zn2/Cys6 DNA-binding domain"/>
    <property type="match status" value="1"/>
</dbReference>
<keyword evidence="3" id="KW-0238">DNA-binding</keyword>
<dbReference type="GO" id="GO:0003677">
    <property type="term" value="F:DNA binding"/>
    <property type="evidence" value="ECO:0007669"/>
    <property type="project" value="UniProtKB-KW"/>
</dbReference>
<dbReference type="EMBL" id="HG793130">
    <property type="protein sequence ID" value="CDK29060.1"/>
    <property type="molecule type" value="Genomic_DNA"/>
</dbReference>
<dbReference type="STRING" id="1382522.W6MXK7"/>
<dbReference type="PROSITE" id="PS50048">
    <property type="entry name" value="ZN2_CY6_FUNGAL_2"/>
    <property type="match status" value="1"/>
</dbReference>
<dbReference type="InterPro" id="IPR001138">
    <property type="entry name" value="Zn2Cys6_DnaBD"/>
</dbReference>
<keyword evidence="5" id="KW-1133">Transmembrane helix</keyword>
<evidence type="ECO:0000313" key="8">
    <source>
        <dbReference type="Proteomes" id="UP000019384"/>
    </source>
</evidence>
<dbReference type="RefSeq" id="XP_022461049.1">
    <property type="nucleotide sequence ID" value="XM_022606192.1"/>
</dbReference>
<feature type="transmembrane region" description="Helical" evidence="5">
    <location>
        <begin position="468"/>
        <end position="490"/>
    </location>
</feature>
<evidence type="ECO:0000313" key="7">
    <source>
        <dbReference type="EMBL" id="CDK29060.1"/>
    </source>
</evidence>
<keyword evidence="8" id="KW-1185">Reference proteome</keyword>
<evidence type="ECO:0000259" key="6">
    <source>
        <dbReference type="PROSITE" id="PS50048"/>
    </source>
</evidence>
<name>W6MXK7_9ASCO</name>
<proteinExistence type="predicted"/>
<dbReference type="Proteomes" id="UP000019384">
    <property type="component" value="Unassembled WGS sequence"/>
</dbReference>
<evidence type="ECO:0000256" key="3">
    <source>
        <dbReference type="ARBA" id="ARBA00023125"/>
    </source>
</evidence>
<dbReference type="InterPro" id="IPR051439">
    <property type="entry name" value="XlnR/Xlr1"/>
</dbReference>
<dbReference type="SMART" id="SM00066">
    <property type="entry name" value="GAL4"/>
    <property type="match status" value="1"/>
</dbReference>
<reference evidence="7" key="2">
    <citation type="submission" date="2014-02" db="EMBL/GenBank/DDBJ databases">
        <title>Complete DNA sequence of /Kuraishia capsulata/ illustrates novel genomic features among budding yeasts (/Saccharomycotina/).</title>
        <authorList>
            <person name="Morales L."/>
            <person name="Noel B."/>
            <person name="Porcel B."/>
            <person name="Marcet-Houben M."/>
            <person name="Hullo M-F."/>
            <person name="Sacerdot C."/>
            <person name="Tekaia F."/>
            <person name="Leh-Louis V."/>
            <person name="Despons L."/>
            <person name="Khanna V."/>
            <person name="Aury J-M."/>
            <person name="Barbe V."/>
            <person name="Couloux A."/>
            <person name="Labadie K."/>
            <person name="Pelletier E."/>
            <person name="Souciet J-L."/>
            <person name="Boekhout T."/>
            <person name="Gabaldon T."/>
            <person name="Wincker P."/>
            <person name="Dujon B."/>
        </authorList>
    </citation>
    <scope>NUCLEOTIDE SEQUENCE</scope>
    <source>
        <strain evidence="7">CBS 1993</strain>
    </source>
</reference>
<dbReference type="OrthoDB" id="5365785at2759"/>
<protein>
    <recommendedName>
        <fullName evidence="6">Zn(2)-C6 fungal-type domain-containing protein</fullName>
    </recommendedName>
</protein>
<keyword evidence="5" id="KW-0812">Transmembrane</keyword>
<dbReference type="PANTHER" id="PTHR47663">
    <property type="entry name" value="XYLANOLYTIC TRANSCRIPTIONAL ACTIVATOR XLNR-RELATED"/>
    <property type="match status" value="1"/>
</dbReference>
<keyword evidence="5" id="KW-0472">Membrane</keyword>
<reference evidence="7" key="1">
    <citation type="submission" date="2013-12" db="EMBL/GenBank/DDBJ databases">
        <authorList>
            <person name="Genoscope - CEA"/>
        </authorList>
    </citation>
    <scope>NUCLEOTIDE SEQUENCE</scope>
    <source>
        <strain evidence="7">CBS 1993</strain>
    </source>
</reference>
<dbReference type="Gene3D" id="4.10.240.10">
    <property type="entry name" value="Zn(2)-C6 fungal-type DNA-binding domain"/>
    <property type="match status" value="1"/>
</dbReference>
<dbReference type="Pfam" id="PF00172">
    <property type="entry name" value="Zn_clus"/>
    <property type="match status" value="1"/>
</dbReference>
<evidence type="ECO:0000256" key="4">
    <source>
        <dbReference type="ARBA" id="ARBA00023163"/>
    </source>
</evidence>
<gene>
    <name evidence="7" type="ORF">KUCA_T00005047001</name>
</gene>
<organism evidence="7 8">
    <name type="scientific">Kuraishia capsulata CBS 1993</name>
    <dbReference type="NCBI Taxonomy" id="1382522"/>
    <lineage>
        <taxon>Eukaryota</taxon>
        <taxon>Fungi</taxon>
        <taxon>Dikarya</taxon>
        <taxon>Ascomycota</taxon>
        <taxon>Saccharomycotina</taxon>
        <taxon>Pichiomycetes</taxon>
        <taxon>Pichiales</taxon>
        <taxon>Pichiaceae</taxon>
        <taxon>Kuraishia</taxon>
    </lineage>
</organism>
<feature type="domain" description="Zn(2)-C6 fungal-type" evidence="6">
    <location>
        <begin position="11"/>
        <end position="41"/>
    </location>
</feature>
<dbReference type="GO" id="GO:0008270">
    <property type="term" value="F:zinc ion binding"/>
    <property type="evidence" value="ECO:0007669"/>
    <property type="project" value="InterPro"/>
</dbReference>
<dbReference type="GeneID" id="34522437"/>
<dbReference type="CDD" id="cd00067">
    <property type="entry name" value="GAL4"/>
    <property type="match status" value="1"/>
</dbReference>
<dbReference type="PANTHER" id="PTHR47663:SF1">
    <property type="entry name" value="XYLANOLYTIC TRANSCRIPTIONAL ACTIVATOR XLNR-RELATED"/>
    <property type="match status" value="1"/>
</dbReference>